<dbReference type="InterPro" id="IPR036477">
    <property type="entry name" value="Formyl_transf_N_sf"/>
</dbReference>
<organism evidence="8 9">
    <name type="scientific">Zeaxanthinibacter enoshimensis</name>
    <dbReference type="NCBI Taxonomy" id="392009"/>
    <lineage>
        <taxon>Bacteria</taxon>
        <taxon>Pseudomonadati</taxon>
        <taxon>Bacteroidota</taxon>
        <taxon>Flavobacteriia</taxon>
        <taxon>Flavobacteriales</taxon>
        <taxon>Flavobacteriaceae</taxon>
        <taxon>Zeaxanthinibacter</taxon>
    </lineage>
</organism>
<comment type="function">
    <text evidence="5">Attaches a formyl group to the free amino group of methionyl-tRNA(fMet). The formyl group appears to play a dual role in the initiator identity of N-formylmethionyl-tRNA by promoting its recognition by IF2 and preventing the misappropriation of this tRNA by the elongation apparatus.</text>
</comment>
<dbReference type="PANTHER" id="PTHR11138:SF5">
    <property type="entry name" value="METHIONYL-TRNA FORMYLTRANSFERASE, MITOCHONDRIAL"/>
    <property type="match status" value="1"/>
</dbReference>
<dbReference type="NCBIfam" id="TIGR00460">
    <property type="entry name" value="fmt"/>
    <property type="match status" value="1"/>
</dbReference>
<dbReference type="InterPro" id="IPR005793">
    <property type="entry name" value="Formyl_trans_C"/>
</dbReference>
<dbReference type="GO" id="GO:0005829">
    <property type="term" value="C:cytosol"/>
    <property type="evidence" value="ECO:0007669"/>
    <property type="project" value="TreeGrafter"/>
</dbReference>
<dbReference type="Gene3D" id="3.40.50.12230">
    <property type="match status" value="1"/>
</dbReference>
<dbReference type="HAMAP" id="MF_00182">
    <property type="entry name" value="Formyl_trans"/>
    <property type="match status" value="1"/>
</dbReference>
<comment type="similarity">
    <text evidence="1 5">Belongs to the Fmt family.</text>
</comment>
<evidence type="ECO:0000256" key="2">
    <source>
        <dbReference type="ARBA" id="ARBA00012261"/>
    </source>
</evidence>
<feature type="domain" description="Formyl transferase N-terminal" evidence="6">
    <location>
        <begin position="5"/>
        <end position="181"/>
    </location>
</feature>
<dbReference type="InterPro" id="IPR011034">
    <property type="entry name" value="Formyl_transferase-like_C_sf"/>
</dbReference>
<dbReference type="Pfam" id="PF00551">
    <property type="entry name" value="Formyl_trans_N"/>
    <property type="match status" value="1"/>
</dbReference>
<dbReference type="OrthoDB" id="9802815at2"/>
<feature type="binding site" evidence="5">
    <location>
        <begin position="111"/>
        <end position="114"/>
    </location>
    <ligand>
        <name>(6S)-5,6,7,8-tetrahydrofolate</name>
        <dbReference type="ChEBI" id="CHEBI:57453"/>
    </ligand>
</feature>
<dbReference type="InterPro" id="IPR002376">
    <property type="entry name" value="Formyl_transf_N"/>
</dbReference>
<keyword evidence="4 5" id="KW-0648">Protein biosynthesis</keyword>
<dbReference type="PANTHER" id="PTHR11138">
    <property type="entry name" value="METHIONYL-TRNA FORMYLTRANSFERASE"/>
    <property type="match status" value="1"/>
</dbReference>
<evidence type="ECO:0000256" key="1">
    <source>
        <dbReference type="ARBA" id="ARBA00010699"/>
    </source>
</evidence>
<evidence type="ECO:0000259" key="6">
    <source>
        <dbReference type="Pfam" id="PF00551"/>
    </source>
</evidence>
<evidence type="ECO:0000256" key="3">
    <source>
        <dbReference type="ARBA" id="ARBA00022679"/>
    </source>
</evidence>
<dbReference type="Pfam" id="PF02911">
    <property type="entry name" value="Formyl_trans_C"/>
    <property type="match status" value="1"/>
</dbReference>
<dbReference type="InterPro" id="IPR041711">
    <property type="entry name" value="Met-tRNA-FMT_N"/>
</dbReference>
<protein>
    <recommendedName>
        <fullName evidence="2 5">Methionyl-tRNA formyltransferase</fullName>
        <ecNumber evidence="2 5">2.1.2.9</ecNumber>
    </recommendedName>
</protein>
<dbReference type="SUPFAM" id="SSF50486">
    <property type="entry name" value="FMT C-terminal domain-like"/>
    <property type="match status" value="1"/>
</dbReference>
<evidence type="ECO:0000256" key="5">
    <source>
        <dbReference type="HAMAP-Rule" id="MF_00182"/>
    </source>
</evidence>
<gene>
    <name evidence="5" type="primary">fmt</name>
    <name evidence="8" type="ORF">CLV82_1926</name>
</gene>
<dbReference type="CDD" id="cd08646">
    <property type="entry name" value="FMT_core_Met-tRNA-FMT_N"/>
    <property type="match status" value="1"/>
</dbReference>
<comment type="caution">
    <text evidence="8">The sequence shown here is derived from an EMBL/GenBank/DDBJ whole genome shotgun (WGS) entry which is preliminary data.</text>
</comment>
<sequence length="315" mass="35365">MNTLKIIYMGTPEFAVAPLDLLIKNGHNICAVVTAPDRPAGRGRKVQESAVKKYALEQDIRILQPTNLKSETFIRELNELDADLQIVVAFRMLPKVVWQHPRYGTFNLHASLLPDYRGAAPINWAVMNGEEKTGVTTFFIDEEIDTGEIILQQETPIGPHESAGELHDRLMDLGASLVLETVEEIEKGSVKTITQKAATELKEAPKLNKENTRIQWTAPIYDIYNHIRGLSPYPAAWSQLTNGDEVLNVKIYEAVAEEAQHNLDTGTVITDKKELKIAVKGGYISVQEIQMPGKKRLRIQEVLNGYKFYKNAKMS</sequence>
<dbReference type="EC" id="2.1.2.9" evidence="2 5"/>
<dbReference type="GO" id="GO:0004479">
    <property type="term" value="F:methionyl-tRNA formyltransferase activity"/>
    <property type="evidence" value="ECO:0007669"/>
    <property type="project" value="UniProtKB-UniRule"/>
</dbReference>
<name>A0A4R6TRV6_9FLAO</name>
<dbReference type="AlphaFoldDB" id="A0A4R6TRV6"/>
<proteinExistence type="inferred from homology"/>
<reference evidence="8 9" key="1">
    <citation type="submission" date="2019-03" db="EMBL/GenBank/DDBJ databases">
        <title>Genomic Encyclopedia of Archaeal and Bacterial Type Strains, Phase II (KMG-II): from individual species to whole genera.</title>
        <authorList>
            <person name="Goeker M."/>
        </authorList>
    </citation>
    <scope>NUCLEOTIDE SEQUENCE [LARGE SCALE GENOMIC DNA]</scope>
    <source>
        <strain evidence="8 9">DSM 18435</strain>
    </source>
</reference>
<dbReference type="Proteomes" id="UP000295468">
    <property type="component" value="Unassembled WGS sequence"/>
</dbReference>
<dbReference type="RefSeq" id="WP_133644059.1">
    <property type="nucleotide sequence ID" value="NZ_SNYI01000002.1"/>
</dbReference>
<comment type="catalytic activity">
    <reaction evidence="5">
        <text>L-methionyl-tRNA(fMet) + (6R)-10-formyltetrahydrofolate = N-formyl-L-methionyl-tRNA(fMet) + (6S)-5,6,7,8-tetrahydrofolate + H(+)</text>
        <dbReference type="Rhea" id="RHEA:24380"/>
        <dbReference type="Rhea" id="RHEA-COMP:9952"/>
        <dbReference type="Rhea" id="RHEA-COMP:9953"/>
        <dbReference type="ChEBI" id="CHEBI:15378"/>
        <dbReference type="ChEBI" id="CHEBI:57453"/>
        <dbReference type="ChEBI" id="CHEBI:78530"/>
        <dbReference type="ChEBI" id="CHEBI:78844"/>
        <dbReference type="ChEBI" id="CHEBI:195366"/>
        <dbReference type="EC" id="2.1.2.9"/>
    </reaction>
</comment>
<dbReference type="CDD" id="cd08704">
    <property type="entry name" value="Met_tRNA_FMT_C"/>
    <property type="match status" value="1"/>
</dbReference>
<feature type="domain" description="Formyl transferase C-terminal" evidence="7">
    <location>
        <begin position="206"/>
        <end position="306"/>
    </location>
</feature>
<dbReference type="SUPFAM" id="SSF53328">
    <property type="entry name" value="Formyltransferase"/>
    <property type="match status" value="1"/>
</dbReference>
<evidence type="ECO:0000313" key="9">
    <source>
        <dbReference type="Proteomes" id="UP000295468"/>
    </source>
</evidence>
<evidence type="ECO:0000313" key="8">
    <source>
        <dbReference type="EMBL" id="TDQ31220.1"/>
    </source>
</evidence>
<evidence type="ECO:0000259" key="7">
    <source>
        <dbReference type="Pfam" id="PF02911"/>
    </source>
</evidence>
<keyword evidence="9" id="KW-1185">Reference proteome</keyword>
<evidence type="ECO:0000256" key="4">
    <source>
        <dbReference type="ARBA" id="ARBA00022917"/>
    </source>
</evidence>
<dbReference type="InterPro" id="IPR005794">
    <property type="entry name" value="Fmt"/>
</dbReference>
<dbReference type="EMBL" id="SNYI01000002">
    <property type="protein sequence ID" value="TDQ31220.1"/>
    <property type="molecule type" value="Genomic_DNA"/>
</dbReference>
<dbReference type="InterPro" id="IPR044135">
    <property type="entry name" value="Met-tRNA-FMT_C"/>
</dbReference>
<accession>A0A4R6TRV6</accession>
<keyword evidence="3 5" id="KW-0808">Transferase</keyword>